<comment type="subcellular location">
    <subcellularLocation>
        <location evidence="1">Membrane</location>
        <topology evidence="1">Multi-pass membrane protein</topology>
    </subcellularLocation>
</comment>
<feature type="transmembrane region" description="Helical" evidence="5">
    <location>
        <begin position="289"/>
        <end position="312"/>
    </location>
</feature>
<feature type="transmembrane region" description="Helical" evidence="5">
    <location>
        <begin position="22"/>
        <end position="43"/>
    </location>
</feature>
<keyword evidence="4 5" id="KW-0472">Membrane</keyword>
<evidence type="ECO:0000256" key="5">
    <source>
        <dbReference type="SAM" id="Phobius"/>
    </source>
</evidence>
<organism evidence="6 7">
    <name type="scientific">Ditylenchus destructor</name>
    <dbReference type="NCBI Taxonomy" id="166010"/>
    <lineage>
        <taxon>Eukaryota</taxon>
        <taxon>Metazoa</taxon>
        <taxon>Ecdysozoa</taxon>
        <taxon>Nematoda</taxon>
        <taxon>Chromadorea</taxon>
        <taxon>Rhabditida</taxon>
        <taxon>Tylenchina</taxon>
        <taxon>Tylenchomorpha</taxon>
        <taxon>Sphaerularioidea</taxon>
        <taxon>Anguinidae</taxon>
        <taxon>Anguininae</taxon>
        <taxon>Ditylenchus</taxon>
    </lineage>
</organism>
<protein>
    <submittedName>
        <fullName evidence="6">Serpentine type 7TM GPCR receptor class ab chemoreceptor domain-containing protein</fullName>
    </submittedName>
</protein>
<accession>A0AAD4MLJ6</accession>
<evidence type="ECO:0000256" key="2">
    <source>
        <dbReference type="ARBA" id="ARBA00022692"/>
    </source>
</evidence>
<evidence type="ECO:0000256" key="3">
    <source>
        <dbReference type="ARBA" id="ARBA00022989"/>
    </source>
</evidence>
<sequence>MDNVQLNCLDAEILSQSVIYKILIWIKGLMNIAAVVIFLLLAISKIQAKIFHPNTKVVALSVCAFTFLMALQDSCFYIYELWRMTYPYYDPCKRLWTAFFLLISRAFHTSLVFGINSSLVVLCIERITCICRISNYEQSSKPILVVVILTVTTAVSSIGFTLFYMGDIDWNEGMAETTAKNKMNADKYQLLQYFLLAMQMLGGFCFIFIHNWCLWYRKRIRGFKTLKQRNQPIHIQSSQSLSVKFQIEETIRMTSLFLPVILLACLFSIFSFVAASISTAIWPKPSIDFQMITFELIHISHTLPFFIVLLLAHGVGKLRKFGCLRQHLVQDVTDTSTSQSQDDHFKRLNQLFETGDPKTTKHLPKQNIPDKNSRVFWTSRVSDSSVSMA</sequence>
<keyword evidence="6" id="KW-0675">Receptor</keyword>
<comment type="caution">
    <text evidence="6">The sequence shown here is derived from an EMBL/GenBank/DDBJ whole genome shotgun (WGS) entry which is preliminary data.</text>
</comment>
<dbReference type="InterPro" id="IPR019408">
    <property type="entry name" value="7TM_GPCR_serpentine_rcpt_Srab"/>
</dbReference>
<dbReference type="Gene3D" id="1.20.1070.10">
    <property type="entry name" value="Rhodopsin 7-helix transmembrane proteins"/>
    <property type="match status" value="1"/>
</dbReference>
<dbReference type="EMBL" id="JAKKPZ010000247">
    <property type="protein sequence ID" value="KAI1697856.1"/>
    <property type="molecule type" value="Genomic_DNA"/>
</dbReference>
<evidence type="ECO:0000256" key="1">
    <source>
        <dbReference type="ARBA" id="ARBA00004141"/>
    </source>
</evidence>
<gene>
    <name evidence="6" type="ORF">DdX_18254</name>
</gene>
<feature type="transmembrane region" description="Helical" evidence="5">
    <location>
        <begin position="55"/>
        <end position="79"/>
    </location>
</feature>
<evidence type="ECO:0000313" key="6">
    <source>
        <dbReference type="EMBL" id="KAI1697856.1"/>
    </source>
</evidence>
<feature type="transmembrane region" description="Helical" evidence="5">
    <location>
        <begin position="256"/>
        <end position="277"/>
    </location>
</feature>
<dbReference type="InterPro" id="IPR053286">
    <property type="entry name" value="Nematode_rcpt-like_srab"/>
</dbReference>
<dbReference type="Proteomes" id="UP001201812">
    <property type="component" value="Unassembled WGS sequence"/>
</dbReference>
<evidence type="ECO:0000256" key="4">
    <source>
        <dbReference type="ARBA" id="ARBA00023136"/>
    </source>
</evidence>
<dbReference type="PANTHER" id="PTHR46561:SF11">
    <property type="entry name" value="SERPENTINE RECEPTOR CLASS ALPHA_BETA-14"/>
    <property type="match status" value="1"/>
</dbReference>
<keyword evidence="3 5" id="KW-1133">Transmembrane helix</keyword>
<dbReference type="GO" id="GO:0016020">
    <property type="term" value="C:membrane"/>
    <property type="evidence" value="ECO:0007669"/>
    <property type="project" value="UniProtKB-SubCell"/>
</dbReference>
<dbReference type="AlphaFoldDB" id="A0AAD4MLJ6"/>
<dbReference type="PANTHER" id="PTHR46561">
    <property type="entry name" value="SERPENTINE RECEPTOR, CLASS AB (CLASS A-LIKE)-RELATED"/>
    <property type="match status" value="1"/>
</dbReference>
<evidence type="ECO:0000313" key="7">
    <source>
        <dbReference type="Proteomes" id="UP001201812"/>
    </source>
</evidence>
<feature type="transmembrane region" description="Helical" evidence="5">
    <location>
        <begin position="143"/>
        <end position="165"/>
    </location>
</feature>
<feature type="transmembrane region" description="Helical" evidence="5">
    <location>
        <begin position="190"/>
        <end position="214"/>
    </location>
</feature>
<keyword evidence="7" id="KW-1185">Reference proteome</keyword>
<keyword evidence="2 5" id="KW-0812">Transmembrane</keyword>
<name>A0AAD4MLJ6_9BILA</name>
<dbReference type="Pfam" id="PF10292">
    <property type="entry name" value="7TM_GPCR_Srab"/>
    <property type="match status" value="1"/>
</dbReference>
<reference evidence="6" key="1">
    <citation type="submission" date="2022-01" db="EMBL/GenBank/DDBJ databases">
        <title>Genome Sequence Resource for Two Populations of Ditylenchus destructor, the Migratory Endoparasitic Phytonematode.</title>
        <authorList>
            <person name="Zhang H."/>
            <person name="Lin R."/>
            <person name="Xie B."/>
        </authorList>
    </citation>
    <scope>NUCLEOTIDE SEQUENCE</scope>
    <source>
        <strain evidence="6">BazhouSP</strain>
    </source>
</reference>
<proteinExistence type="predicted"/>
<feature type="transmembrane region" description="Helical" evidence="5">
    <location>
        <begin position="99"/>
        <end position="122"/>
    </location>
</feature>